<keyword evidence="10" id="KW-0325">Glycoprotein</keyword>
<evidence type="ECO:0000256" key="10">
    <source>
        <dbReference type="ARBA" id="ARBA00023180"/>
    </source>
</evidence>
<gene>
    <name evidence="12" type="primary">LOC111288815</name>
</gene>
<evidence type="ECO:0000256" key="3">
    <source>
        <dbReference type="ARBA" id="ARBA00022475"/>
    </source>
</evidence>
<dbReference type="AlphaFoldDB" id="A0A6P5Y526"/>
<evidence type="ECO:0000256" key="5">
    <source>
        <dbReference type="ARBA" id="ARBA00022692"/>
    </source>
</evidence>
<keyword evidence="5" id="KW-0812">Transmembrane</keyword>
<dbReference type="GeneID" id="111288815"/>
<name>A0A6P5Y526_DURZI</name>
<keyword evidence="7" id="KW-1133">Transmembrane helix</keyword>
<protein>
    <submittedName>
        <fullName evidence="12">Receptor-like protein 12</fullName>
    </submittedName>
</protein>
<dbReference type="InterPro" id="IPR032675">
    <property type="entry name" value="LRR_dom_sf"/>
</dbReference>
<dbReference type="Pfam" id="PF00560">
    <property type="entry name" value="LRR_1"/>
    <property type="match status" value="2"/>
</dbReference>
<dbReference type="Pfam" id="PF13855">
    <property type="entry name" value="LRR_8"/>
    <property type="match status" value="2"/>
</dbReference>
<evidence type="ECO:0000256" key="7">
    <source>
        <dbReference type="ARBA" id="ARBA00022989"/>
    </source>
</evidence>
<dbReference type="PRINTS" id="PR00019">
    <property type="entry name" value="LEURICHRPT"/>
</dbReference>
<comment type="subcellular location">
    <subcellularLocation>
        <location evidence="1">Cell membrane</location>
        <topology evidence="1">Single-pass type I membrane protein</topology>
    </subcellularLocation>
</comment>
<dbReference type="InterPro" id="IPR001611">
    <property type="entry name" value="Leu-rich_rpt"/>
</dbReference>
<dbReference type="RefSeq" id="XP_022735519.1">
    <property type="nucleotide sequence ID" value="XM_022879784.1"/>
</dbReference>
<evidence type="ECO:0000256" key="8">
    <source>
        <dbReference type="ARBA" id="ARBA00023136"/>
    </source>
</evidence>
<dbReference type="GO" id="GO:0005886">
    <property type="term" value="C:plasma membrane"/>
    <property type="evidence" value="ECO:0007669"/>
    <property type="project" value="UniProtKB-SubCell"/>
</dbReference>
<dbReference type="SMART" id="SM00369">
    <property type="entry name" value="LRR_TYP"/>
    <property type="match status" value="4"/>
</dbReference>
<evidence type="ECO:0000313" key="12">
    <source>
        <dbReference type="RefSeq" id="XP_022735519.1"/>
    </source>
</evidence>
<dbReference type="OrthoDB" id="997635at2759"/>
<dbReference type="Gene3D" id="3.80.10.10">
    <property type="entry name" value="Ribonuclease Inhibitor"/>
    <property type="match status" value="1"/>
</dbReference>
<keyword evidence="4" id="KW-0433">Leucine-rich repeat</keyword>
<keyword evidence="9" id="KW-0675">Receptor</keyword>
<accession>A0A6P5Y526</accession>
<evidence type="ECO:0000256" key="9">
    <source>
        <dbReference type="ARBA" id="ARBA00023170"/>
    </source>
</evidence>
<dbReference type="KEGG" id="dzi:111288815"/>
<dbReference type="Proteomes" id="UP000515121">
    <property type="component" value="Unplaced"/>
</dbReference>
<dbReference type="PANTHER" id="PTHR27004">
    <property type="entry name" value="RECEPTOR-LIKE PROTEIN 12 ISOFORM X1"/>
    <property type="match status" value="1"/>
</dbReference>
<keyword evidence="11" id="KW-1185">Reference proteome</keyword>
<organism evidence="11 12">
    <name type="scientific">Durio zibethinus</name>
    <name type="common">Durian</name>
    <dbReference type="NCBI Taxonomy" id="66656"/>
    <lineage>
        <taxon>Eukaryota</taxon>
        <taxon>Viridiplantae</taxon>
        <taxon>Streptophyta</taxon>
        <taxon>Embryophyta</taxon>
        <taxon>Tracheophyta</taxon>
        <taxon>Spermatophyta</taxon>
        <taxon>Magnoliopsida</taxon>
        <taxon>eudicotyledons</taxon>
        <taxon>Gunneridae</taxon>
        <taxon>Pentapetalae</taxon>
        <taxon>rosids</taxon>
        <taxon>malvids</taxon>
        <taxon>Malvales</taxon>
        <taxon>Malvaceae</taxon>
        <taxon>Helicteroideae</taxon>
        <taxon>Durio</taxon>
    </lineage>
</organism>
<evidence type="ECO:0000313" key="11">
    <source>
        <dbReference type="Proteomes" id="UP000515121"/>
    </source>
</evidence>
<dbReference type="FunFam" id="3.80.10.10:FF:000111">
    <property type="entry name" value="LRR receptor-like serine/threonine-protein kinase ERECTA"/>
    <property type="match status" value="1"/>
</dbReference>
<evidence type="ECO:0000256" key="4">
    <source>
        <dbReference type="ARBA" id="ARBA00022614"/>
    </source>
</evidence>
<sequence>MALVPFIHCLIFKYLSLPSCNVSEFPQFLRGSKSSQYLDLSNNSLSGNVSSLICKMTSLQFLDLSHNNLSGIIPHCLGNLSDSLWMLNLQMNKFYGIIPPTFTKGCQLKSLNLNGNQLEGPLTRSILNCRGPEVLDLGDNKINVTFPHWLGSLPELQVLVLRSNQLHGSIQDNRSGLSFSKIQIFDISSNSFSGALPVRYLKNFKAMINLTKDESAMQYIGSSNGYDLRFCSYSIGIVIKGVEMEVVKIFTKLTTIDLSNNKFRGEIPKVIGNLNSLKGLNLSHNNLSGSIPTSIGNLIGLEWLDLSSNKLVGTIPERLLDLTSLSVFNVSENHLQGQVPQGKQFNTFENDSYDGNEGLCGFPVSKGCSNSKPPPSNLLEEDCSK</sequence>
<reference evidence="12" key="1">
    <citation type="submission" date="2025-08" db="UniProtKB">
        <authorList>
            <consortium name="RefSeq"/>
        </authorList>
    </citation>
    <scope>IDENTIFICATION</scope>
    <source>
        <tissue evidence="12">Fruit stalk</tissue>
    </source>
</reference>
<evidence type="ECO:0000256" key="6">
    <source>
        <dbReference type="ARBA" id="ARBA00022737"/>
    </source>
</evidence>
<evidence type="ECO:0000256" key="1">
    <source>
        <dbReference type="ARBA" id="ARBA00004251"/>
    </source>
</evidence>
<dbReference type="PANTHER" id="PTHR27004:SF203">
    <property type="entry name" value="LEUCINE-RICH REPEAT-CONTAINING N-TERMINAL PLANT-TYPE DOMAIN-CONTAINING PROTEIN"/>
    <property type="match status" value="1"/>
</dbReference>
<proteinExistence type="inferred from homology"/>
<dbReference type="SUPFAM" id="SSF52058">
    <property type="entry name" value="L domain-like"/>
    <property type="match status" value="1"/>
</dbReference>
<keyword evidence="6" id="KW-0677">Repeat</keyword>
<keyword evidence="3" id="KW-1003">Cell membrane</keyword>
<dbReference type="InterPro" id="IPR003591">
    <property type="entry name" value="Leu-rich_rpt_typical-subtyp"/>
</dbReference>
<keyword evidence="8" id="KW-0472">Membrane</keyword>
<evidence type="ECO:0000256" key="2">
    <source>
        <dbReference type="ARBA" id="ARBA00009592"/>
    </source>
</evidence>
<comment type="similarity">
    <text evidence="2">Belongs to the RLP family.</text>
</comment>